<sequence>MTDPFDTGASIFVLSPLTGGSVYCLHPVPNWRPTLTDDFVTFTDPLTSATVTIYVTLRQDGHKTTTRCLAPSDGPCPLCHNAGTIDVRVDLTYEAQHGGFDDSPGLDAYLDITKPCPACRPTAFHLSDNDTIERSE</sequence>
<accession>A0ABS0JQ46</accession>
<dbReference type="EMBL" id="JADOTX010000001">
    <property type="protein sequence ID" value="MBG6069167.1"/>
    <property type="molecule type" value="Genomic_DNA"/>
</dbReference>
<reference evidence="1 2" key="1">
    <citation type="submission" date="2020-11" db="EMBL/GenBank/DDBJ databases">
        <title>Sequencing the genomes of 1000 actinobacteria strains.</title>
        <authorList>
            <person name="Klenk H.-P."/>
        </authorList>
    </citation>
    <scope>NUCLEOTIDE SEQUENCE [LARGE SCALE GENOMIC DNA]</scope>
    <source>
        <strain evidence="1 2">DSM 101692</strain>
    </source>
</reference>
<dbReference type="Proteomes" id="UP000614915">
    <property type="component" value="Unassembled WGS sequence"/>
</dbReference>
<keyword evidence="2" id="KW-1185">Reference proteome</keyword>
<dbReference type="RefSeq" id="WP_196929230.1">
    <property type="nucleotide sequence ID" value="NZ_JADOTX010000001.1"/>
</dbReference>
<protein>
    <submittedName>
        <fullName evidence="1">Uncharacterized protein</fullName>
    </submittedName>
</protein>
<organism evidence="1 2">
    <name type="scientific">Micromonospora ureilytica</name>
    <dbReference type="NCBI Taxonomy" id="709868"/>
    <lineage>
        <taxon>Bacteria</taxon>
        <taxon>Bacillati</taxon>
        <taxon>Actinomycetota</taxon>
        <taxon>Actinomycetes</taxon>
        <taxon>Micromonosporales</taxon>
        <taxon>Micromonosporaceae</taxon>
        <taxon>Micromonospora</taxon>
    </lineage>
</organism>
<gene>
    <name evidence="1" type="ORF">IW248_005454</name>
</gene>
<comment type="caution">
    <text evidence="1">The sequence shown here is derived from an EMBL/GenBank/DDBJ whole genome shotgun (WGS) entry which is preliminary data.</text>
</comment>
<proteinExistence type="predicted"/>
<evidence type="ECO:0000313" key="2">
    <source>
        <dbReference type="Proteomes" id="UP000614915"/>
    </source>
</evidence>
<name>A0ABS0JQ46_9ACTN</name>
<evidence type="ECO:0000313" key="1">
    <source>
        <dbReference type="EMBL" id="MBG6069167.1"/>
    </source>
</evidence>